<dbReference type="AlphaFoldDB" id="A0A1G8NUH3"/>
<name>A0A1G8NUH3_9MICC</name>
<feature type="domain" description="SSD" evidence="9">
    <location>
        <begin position="284"/>
        <end position="416"/>
    </location>
</feature>
<evidence type="ECO:0000313" key="10">
    <source>
        <dbReference type="EMBL" id="SDI83911.1"/>
    </source>
</evidence>
<comment type="subcellular location">
    <subcellularLocation>
        <location evidence="1">Cell membrane</location>
        <topology evidence="1">Multi-pass membrane protein</topology>
    </subcellularLocation>
</comment>
<evidence type="ECO:0000256" key="2">
    <source>
        <dbReference type="ARBA" id="ARBA00010157"/>
    </source>
</evidence>
<dbReference type="GO" id="GO:0005886">
    <property type="term" value="C:plasma membrane"/>
    <property type="evidence" value="ECO:0007669"/>
    <property type="project" value="UniProtKB-SubCell"/>
</dbReference>
<dbReference type="Pfam" id="PF03176">
    <property type="entry name" value="MMPL"/>
    <property type="match status" value="2"/>
</dbReference>
<sequence>MATLLYHLGRLAYRRRWWVLALWTAVVLGTGGAAVAFQGTMSNNFSIPGTESQRVLDQLEEELPEAAGGSGAVVFHAPSGGFTPAQEQAIADALDRLTDIPEVQSAANPFELQDQIDAGAAQLAEGKAQLDAANEQINEGRQQLDAQQAQLEAAAAAGAPGMDQALAQLEAARAELDAGAEEIAANAEALALGQRKLDASAGMRTVSEDGKSAVTQIQFTESIYEVAPEVREEVKETITAASASGVEVYLSQSITQDVSEVLGAAEIIGVGVAALVLILMLGTLVAAGLPLLMAIVGVAVGVGATFALSGVIEMASVSVFLALMLGLAVGIDYSLFIVNRHRTQLLHGMAMEESVARATGTSGNSVLFAGLTVVIALAALAVPGLPFLTIMGLAGAGTVALAVLVALTLTPAMLGFIGTRILSRRAWDKARTAEATAAEKAARAGISAEALEEAADQEHSRHGWGAFVTRHPVIVLTVTVLALAITALPAAQLRVALPDGGSEPVNSDAYKAYSTLGESFGEGVNGPIIAVGKLPAGLSETESEELQYDVADRLREVKNVTAALPALLSEDGRTAIFQVIPAEGPASASTEQVVADLRSAAADIEADTQVGIGLTGQTAANIDVSEKLFNALPLYLGVVIGLSLVLLLLVFRSVLVPLLATGGFLLSMAATFGAVVAVYQWGWLGEIFGVHNPAAVLSFLPIILIGVLFGLAMDYQVFLVSGMRESHIHGEDARSAVRTGFSHGARVVTAAAIIMTAVFAGFIFSGLTMVRPIGFSLSFGVLVDAFLIRMTIIPAAMHLLAEKAWWIPRWLDRILPDVDVEGAKLPAAPAAAGPSAPELAGARG</sequence>
<dbReference type="InterPro" id="IPR000731">
    <property type="entry name" value="SSD"/>
</dbReference>
<dbReference type="InterPro" id="IPR004869">
    <property type="entry name" value="MMPL_dom"/>
</dbReference>
<feature type="transmembrane region" description="Helical" evidence="8">
    <location>
        <begin position="747"/>
        <end position="767"/>
    </location>
</feature>
<evidence type="ECO:0000256" key="3">
    <source>
        <dbReference type="ARBA" id="ARBA00022475"/>
    </source>
</evidence>
<evidence type="ECO:0000313" key="11">
    <source>
        <dbReference type="Proteomes" id="UP000199258"/>
    </source>
</evidence>
<evidence type="ECO:0000256" key="6">
    <source>
        <dbReference type="ARBA" id="ARBA00023136"/>
    </source>
</evidence>
<keyword evidence="4 8" id="KW-0812">Transmembrane</keyword>
<organism evidence="10 11">
    <name type="scientific">Arthrobacter subterraneus</name>
    <dbReference type="NCBI Taxonomy" id="335973"/>
    <lineage>
        <taxon>Bacteria</taxon>
        <taxon>Bacillati</taxon>
        <taxon>Actinomycetota</taxon>
        <taxon>Actinomycetes</taxon>
        <taxon>Micrococcales</taxon>
        <taxon>Micrococcaceae</taxon>
        <taxon>Arthrobacter</taxon>
    </lineage>
</organism>
<feature type="transmembrane region" description="Helical" evidence="8">
    <location>
        <begin position="387"/>
        <end position="417"/>
    </location>
</feature>
<comment type="similarity">
    <text evidence="2">Belongs to the resistance-nodulation-cell division (RND) (TC 2.A.6) family. MmpL subfamily.</text>
</comment>
<dbReference type="EMBL" id="FNDT01000026">
    <property type="protein sequence ID" value="SDI83911.1"/>
    <property type="molecule type" value="Genomic_DNA"/>
</dbReference>
<evidence type="ECO:0000256" key="7">
    <source>
        <dbReference type="SAM" id="Coils"/>
    </source>
</evidence>
<evidence type="ECO:0000256" key="8">
    <source>
        <dbReference type="SAM" id="Phobius"/>
    </source>
</evidence>
<dbReference type="PANTHER" id="PTHR33406:SF11">
    <property type="entry name" value="MEMBRANE PROTEIN SCO6666-RELATED"/>
    <property type="match status" value="1"/>
</dbReference>
<dbReference type="PANTHER" id="PTHR33406">
    <property type="entry name" value="MEMBRANE PROTEIN MJ1562-RELATED"/>
    <property type="match status" value="1"/>
</dbReference>
<keyword evidence="11" id="KW-1185">Reference proteome</keyword>
<feature type="transmembrane region" description="Helical" evidence="8">
    <location>
        <begin position="632"/>
        <end position="651"/>
    </location>
</feature>
<dbReference type="Gene3D" id="1.20.1640.10">
    <property type="entry name" value="Multidrug efflux transporter AcrB transmembrane domain"/>
    <property type="match status" value="2"/>
</dbReference>
<feature type="transmembrane region" description="Helical" evidence="8">
    <location>
        <begin position="359"/>
        <end position="381"/>
    </location>
</feature>
<keyword evidence="5 8" id="KW-1133">Transmembrane helix</keyword>
<feature type="transmembrane region" description="Helical" evidence="8">
    <location>
        <begin position="694"/>
        <end position="715"/>
    </location>
</feature>
<keyword evidence="7" id="KW-0175">Coiled coil</keyword>
<accession>A0A1G8NUH3</accession>
<dbReference type="STRING" id="335973.SAMN04488693_12621"/>
<evidence type="ECO:0000256" key="1">
    <source>
        <dbReference type="ARBA" id="ARBA00004651"/>
    </source>
</evidence>
<evidence type="ECO:0000256" key="4">
    <source>
        <dbReference type="ARBA" id="ARBA00022692"/>
    </source>
</evidence>
<feature type="transmembrane region" description="Helical" evidence="8">
    <location>
        <begin position="773"/>
        <end position="801"/>
    </location>
</feature>
<reference evidence="10 11" key="1">
    <citation type="submission" date="2016-10" db="EMBL/GenBank/DDBJ databases">
        <authorList>
            <person name="de Groot N.N."/>
        </authorList>
    </citation>
    <scope>NUCLEOTIDE SEQUENCE [LARGE SCALE GENOMIC DNA]</scope>
    <source>
        <strain evidence="10 11">NP_1H</strain>
    </source>
</reference>
<feature type="transmembrane region" description="Helical" evidence="8">
    <location>
        <begin position="261"/>
        <end position="284"/>
    </location>
</feature>
<evidence type="ECO:0000256" key="5">
    <source>
        <dbReference type="ARBA" id="ARBA00022989"/>
    </source>
</evidence>
<feature type="coiled-coil region" evidence="7">
    <location>
        <begin position="123"/>
        <end position="186"/>
    </location>
</feature>
<feature type="transmembrane region" description="Helical" evidence="8">
    <location>
        <begin position="658"/>
        <end position="682"/>
    </location>
</feature>
<dbReference type="OrthoDB" id="7051771at2"/>
<dbReference type="SUPFAM" id="SSF82866">
    <property type="entry name" value="Multidrug efflux transporter AcrB transmembrane domain"/>
    <property type="match status" value="2"/>
</dbReference>
<dbReference type="PROSITE" id="PS50156">
    <property type="entry name" value="SSD"/>
    <property type="match status" value="1"/>
</dbReference>
<evidence type="ECO:0000259" key="9">
    <source>
        <dbReference type="PROSITE" id="PS50156"/>
    </source>
</evidence>
<feature type="transmembrane region" description="Helical" evidence="8">
    <location>
        <begin position="318"/>
        <end position="338"/>
    </location>
</feature>
<gene>
    <name evidence="10" type="ORF">SAMN04488693_12621</name>
</gene>
<dbReference type="InterPro" id="IPR050545">
    <property type="entry name" value="Mycobact_MmpL"/>
</dbReference>
<proteinExistence type="inferred from homology"/>
<dbReference type="RefSeq" id="WP_090588210.1">
    <property type="nucleotide sequence ID" value="NZ_FNDT01000026.1"/>
</dbReference>
<dbReference type="Proteomes" id="UP000199258">
    <property type="component" value="Unassembled WGS sequence"/>
</dbReference>
<protein>
    <submittedName>
        <fullName evidence="10">Putative drug exporter of the RND superfamily</fullName>
    </submittedName>
</protein>
<keyword evidence="3" id="KW-1003">Cell membrane</keyword>
<feature type="transmembrane region" description="Helical" evidence="8">
    <location>
        <begin position="291"/>
        <end position="312"/>
    </location>
</feature>
<keyword evidence="6 8" id="KW-0472">Membrane</keyword>
<feature type="transmembrane region" description="Helical" evidence="8">
    <location>
        <begin position="473"/>
        <end position="491"/>
    </location>
</feature>